<evidence type="ECO:0000313" key="4">
    <source>
        <dbReference type="Proteomes" id="UP000029981"/>
    </source>
</evidence>
<organism evidence="3 4">
    <name type="scientific">Cucumis sativus</name>
    <name type="common">Cucumber</name>
    <dbReference type="NCBI Taxonomy" id="3659"/>
    <lineage>
        <taxon>Eukaryota</taxon>
        <taxon>Viridiplantae</taxon>
        <taxon>Streptophyta</taxon>
        <taxon>Embryophyta</taxon>
        <taxon>Tracheophyta</taxon>
        <taxon>Spermatophyta</taxon>
        <taxon>Magnoliopsida</taxon>
        <taxon>eudicotyledons</taxon>
        <taxon>Gunneridae</taxon>
        <taxon>Pentapetalae</taxon>
        <taxon>rosids</taxon>
        <taxon>fabids</taxon>
        <taxon>Cucurbitales</taxon>
        <taxon>Cucurbitaceae</taxon>
        <taxon>Benincaseae</taxon>
        <taxon>Cucumis</taxon>
    </lineage>
</organism>
<dbReference type="SUPFAM" id="SSF48056">
    <property type="entry name" value="Di-copper centre-containing domain"/>
    <property type="match status" value="1"/>
</dbReference>
<dbReference type="Pfam" id="PF12142">
    <property type="entry name" value="PPO1_DWL"/>
    <property type="match status" value="1"/>
</dbReference>
<dbReference type="Proteomes" id="UP000029981">
    <property type="component" value="Chromosome 1"/>
</dbReference>
<sequence length="160" mass="18371">MLGVTIRTTKVRTWESSTPPQETQFSTPITPTSIAVVNLEVHQLKAQRHSDPDFLNTSLLFYNEKAEPVCVYVRDSLDTKKLGYVFQSIDIPWLKSRPKPLNKKVKSKKSIAASIVPFGVGAALDEKAKSIHLRIKMLCRRRNNWQEKILTFYIYDSMVF</sequence>
<evidence type="ECO:0000313" key="3">
    <source>
        <dbReference type="EMBL" id="KGN64653.1"/>
    </source>
</evidence>
<protein>
    <recommendedName>
        <fullName evidence="2">Polyphenol oxidase central domain-containing protein</fullName>
    </recommendedName>
</protein>
<evidence type="ECO:0000256" key="1">
    <source>
        <dbReference type="ARBA" id="ARBA00009928"/>
    </source>
</evidence>
<dbReference type="STRING" id="3659.A0A0A0LSA5"/>
<reference evidence="3 4" key="1">
    <citation type="journal article" date="2009" name="Nat. Genet.">
        <title>The genome of the cucumber, Cucumis sativus L.</title>
        <authorList>
            <person name="Huang S."/>
            <person name="Li R."/>
            <person name="Zhang Z."/>
            <person name="Li L."/>
            <person name="Gu X."/>
            <person name="Fan W."/>
            <person name="Lucas W.J."/>
            <person name="Wang X."/>
            <person name="Xie B."/>
            <person name="Ni P."/>
            <person name="Ren Y."/>
            <person name="Zhu H."/>
            <person name="Li J."/>
            <person name="Lin K."/>
            <person name="Jin W."/>
            <person name="Fei Z."/>
            <person name="Li G."/>
            <person name="Staub J."/>
            <person name="Kilian A."/>
            <person name="van der Vossen E.A."/>
            <person name="Wu Y."/>
            <person name="Guo J."/>
            <person name="He J."/>
            <person name="Jia Z."/>
            <person name="Ren Y."/>
            <person name="Tian G."/>
            <person name="Lu Y."/>
            <person name="Ruan J."/>
            <person name="Qian W."/>
            <person name="Wang M."/>
            <person name="Huang Q."/>
            <person name="Li B."/>
            <person name="Xuan Z."/>
            <person name="Cao J."/>
            <person name="Asan"/>
            <person name="Wu Z."/>
            <person name="Zhang J."/>
            <person name="Cai Q."/>
            <person name="Bai Y."/>
            <person name="Zhao B."/>
            <person name="Han Y."/>
            <person name="Li Y."/>
            <person name="Li X."/>
            <person name="Wang S."/>
            <person name="Shi Q."/>
            <person name="Liu S."/>
            <person name="Cho W.K."/>
            <person name="Kim J.Y."/>
            <person name="Xu Y."/>
            <person name="Heller-Uszynska K."/>
            <person name="Miao H."/>
            <person name="Cheng Z."/>
            <person name="Zhang S."/>
            <person name="Wu J."/>
            <person name="Yang Y."/>
            <person name="Kang H."/>
            <person name="Li M."/>
            <person name="Liang H."/>
            <person name="Ren X."/>
            <person name="Shi Z."/>
            <person name="Wen M."/>
            <person name="Jian M."/>
            <person name="Yang H."/>
            <person name="Zhang G."/>
            <person name="Yang Z."/>
            <person name="Chen R."/>
            <person name="Liu S."/>
            <person name="Li J."/>
            <person name="Ma L."/>
            <person name="Liu H."/>
            <person name="Zhou Y."/>
            <person name="Zhao J."/>
            <person name="Fang X."/>
            <person name="Li G."/>
            <person name="Fang L."/>
            <person name="Li Y."/>
            <person name="Liu D."/>
            <person name="Zheng H."/>
            <person name="Zhang Y."/>
            <person name="Qin N."/>
            <person name="Li Z."/>
            <person name="Yang G."/>
            <person name="Yang S."/>
            <person name="Bolund L."/>
            <person name="Kristiansen K."/>
            <person name="Zheng H."/>
            <person name="Li S."/>
            <person name="Zhang X."/>
            <person name="Yang H."/>
            <person name="Wang J."/>
            <person name="Sun R."/>
            <person name="Zhang B."/>
            <person name="Jiang S."/>
            <person name="Wang J."/>
            <person name="Du Y."/>
            <person name="Li S."/>
        </authorList>
    </citation>
    <scope>NUCLEOTIDE SEQUENCE [LARGE SCALE GENOMIC DNA]</scope>
    <source>
        <strain evidence="4">cv. 9930</strain>
    </source>
</reference>
<keyword evidence="4" id="KW-1185">Reference proteome</keyword>
<feature type="domain" description="Polyphenol oxidase central" evidence="2">
    <location>
        <begin position="50"/>
        <end position="99"/>
    </location>
</feature>
<reference evidence="3 4" key="4">
    <citation type="journal article" date="2011" name="BMC Genomics">
        <title>RNA-Seq improves annotation of protein-coding genes in the cucumber genome.</title>
        <authorList>
            <person name="Li Z."/>
            <person name="Zhang Z."/>
            <person name="Yan P."/>
            <person name="Huang S."/>
            <person name="Fei Z."/>
            <person name="Lin K."/>
        </authorList>
    </citation>
    <scope>NUCLEOTIDE SEQUENCE [LARGE SCALE GENOMIC DNA]</scope>
    <source>
        <strain evidence="4">cv. 9930</strain>
    </source>
</reference>
<dbReference type="Gramene" id="KGN64653">
    <property type="protein sequence ID" value="KGN64653"/>
    <property type="gene ID" value="Csa_1G073610"/>
</dbReference>
<dbReference type="Gene3D" id="1.10.1280.10">
    <property type="entry name" value="Di-copper center containing domain from catechol oxidase"/>
    <property type="match status" value="1"/>
</dbReference>
<dbReference type="AlphaFoldDB" id="A0A0A0LSA5"/>
<proteinExistence type="inferred from homology"/>
<dbReference type="InterPro" id="IPR022739">
    <property type="entry name" value="Polyphenol_oxidase_cen"/>
</dbReference>
<name>A0A0A0LSA5_CUCSA</name>
<gene>
    <name evidence="3" type="ORF">Csa_1G073610</name>
</gene>
<dbReference type="OrthoDB" id="10613618at2759"/>
<dbReference type="GO" id="GO:0004097">
    <property type="term" value="F:catechol oxidase activity"/>
    <property type="evidence" value="ECO:0007669"/>
    <property type="project" value="InterPro"/>
</dbReference>
<accession>A0A0A0LSA5</accession>
<reference evidence="3 4" key="2">
    <citation type="journal article" date="2009" name="PLoS ONE">
        <title>An integrated genetic and cytogenetic map of the cucumber genome.</title>
        <authorList>
            <person name="Ren Y."/>
            <person name="Zhang Z."/>
            <person name="Liu J."/>
            <person name="Staub J.E."/>
            <person name="Han Y."/>
            <person name="Cheng Z."/>
            <person name="Li X."/>
            <person name="Lu J."/>
            <person name="Miao H."/>
            <person name="Kang H."/>
            <person name="Xie B."/>
            <person name="Gu X."/>
            <person name="Wang X."/>
            <person name="Du Y."/>
            <person name="Jin W."/>
            <person name="Huang S."/>
        </authorList>
    </citation>
    <scope>NUCLEOTIDE SEQUENCE [LARGE SCALE GENOMIC DNA]</scope>
    <source>
        <strain evidence="4">cv. 9930</strain>
    </source>
</reference>
<dbReference type="EMBL" id="CM002922">
    <property type="protein sequence ID" value="KGN64653.1"/>
    <property type="molecule type" value="Genomic_DNA"/>
</dbReference>
<reference evidence="3 4" key="3">
    <citation type="journal article" date="2010" name="BMC Genomics">
        <title>Transcriptome sequencing and comparative analysis of cucumber flowers with different sex types.</title>
        <authorList>
            <person name="Guo S."/>
            <person name="Zheng Y."/>
            <person name="Joung J.G."/>
            <person name="Liu S."/>
            <person name="Zhang Z."/>
            <person name="Crasta O.R."/>
            <person name="Sobral B.W."/>
            <person name="Xu Y."/>
            <person name="Huang S."/>
            <person name="Fei Z."/>
        </authorList>
    </citation>
    <scope>NUCLEOTIDE SEQUENCE [LARGE SCALE GENOMIC DNA]</scope>
    <source>
        <strain evidence="4">cv. 9930</strain>
    </source>
</reference>
<dbReference type="InterPro" id="IPR008922">
    <property type="entry name" value="Di-copper_centre_dom_sf"/>
</dbReference>
<evidence type="ECO:0000259" key="2">
    <source>
        <dbReference type="Pfam" id="PF12142"/>
    </source>
</evidence>
<comment type="similarity">
    <text evidence="1">Belongs to the tyrosinase family.</text>
</comment>